<gene>
    <name evidence="2" type="ORF">E2562_027363</name>
</gene>
<feature type="compositionally biased region" description="Gly residues" evidence="1">
    <location>
        <begin position="43"/>
        <end position="52"/>
    </location>
</feature>
<proteinExistence type="predicted"/>
<dbReference type="AlphaFoldDB" id="A0A6G1C9K4"/>
<keyword evidence="3" id="KW-1185">Reference proteome</keyword>
<evidence type="ECO:0000313" key="2">
    <source>
        <dbReference type="EMBL" id="KAF0896776.1"/>
    </source>
</evidence>
<evidence type="ECO:0000313" key="3">
    <source>
        <dbReference type="Proteomes" id="UP000479710"/>
    </source>
</evidence>
<feature type="compositionally biased region" description="Basic and acidic residues" evidence="1">
    <location>
        <begin position="83"/>
        <end position="93"/>
    </location>
</feature>
<evidence type="ECO:0008006" key="4">
    <source>
        <dbReference type="Google" id="ProtNLM"/>
    </source>
</evidence>
<dbReference type="Proteomes" id="UP000479710">
    <property type="component" value="Unassembled WGS sequence"/>
</dbReference>
<comment type="caution">
    <text evidence="2">The sequence shown here is derived from an EMBL/GenBank/DDBJ whole genome shotgun (WGS) entry which is preliminary data.</text>
</comment>
<accession>A0A6G1C9K4</accession>
<organism evidence="2 3">
    <name type="scientific">Oryza meyeriana var. granulata</name>
    <dbReference type="NCBI Taxonomy" id="110450"/>
    <lineage>
        <taxon>Eukaryota</taxon>
        <taxon>Viridiplantae</taxon>
        <taxon>Streptophyta</taxon>
        <taxon>Embryophyta</taxon>
        <taxon>Tracheophyta</taxon>
        <taxon>Spermatophyta</taxon>
        <taxon>Magnoliopsida</taxon>
        <taxon>Liliopsida</taxon>
        <taxon>Poales</taxon>
        <taxon>Poaceae</taxon>
        <taxon>BOP clade</taxon>
        <taxon>Oryzoideae</taxon>
        <taxon>Oryzeae</taxon>
        <taxon>Oryzinae</taxon>
        <taxon>Oryza</taxon>
        <taxon>Oryza meyeriana</taxon>
    </lineage>
</organism>
<evidence type="ECO:0000256" key="1">
    <source>
        <dbReference type="SAM" id="MobiDB-lite"/>
    </source>
</evidence>
<protein>
    <recommendedName>
        <fullName evidence="4">DUF834 domain-containing protein</fullName>
    </recommendedName>
</protein>
<sequence>MRHSALHVAFSRETRRGGPEVAAGREQGEEAVVPGAGSEGWERGGGGGAGGGDLEEETAMERRRRRRWRWGEQEEAAAGKARGGADGREEGRRGSAGVGEEVELDWKREPMVATRRGVAARFIGFGSGGAKA</sequence>
<dbReference type="EMBL" id="SPHZ02000010">
    <property type="protein sequence ID" value="KAF0896776.1"/>
    <property type="molecule type" value="Genomic_DNA"/>
</dbReference>
<name>A0A6G1C9K4_9ORYZ</name>
<reference evidence="2 3" key="1">
    <citation type="submission" date="2019-11" db="EMBL/GenBank/DDBJ databases">
        <title>Whole genome sequence of Oryza granulata.</title>
        <authorList>
            <person name="Li W."/>
        </authorList>
    </citation>
    <scope>NUCLEOTIDE SEQUENCE [LARGE SCALE GENOMIC DNA]</scope>
    <source>
        <strain evidence="3">cv. Menghai</strain>
        <tissue evidence="2">Leaf</tissue>
    </source>
</reference>
<feature type="region of interest" description="Disordered" evidence="1">
    <location>
        <begin position="1"/>
        <end position="102"/>
    </location>
</feature>